<dbReference type="Proteomes" id="UP000770661">
    <property type="component" value="Unassembled WGS sequence"/>
</dbReference>
<gene>
    <name evidence="2" type="ORF">GWK47_049941</name>
</gene>
<sequence>MQNGQQKCRHRDPFKNIQPGHNIQQWRKLLVSSSNKAVSQFLVGEKGKNHSTGRSFRGQGAVWSTCDSSASDPKEQWEGAPELSQVKKSRHTPPSPCTSCSRPIWVQVCHHHLQRITDVMVLCLGIVPQDPIPPVPEVRAEETGTRFPDITTLSRTLGCTCVIHWLVCILYRLVIPACIRWPWEETHSSSEDGQDIPGCFPRTWRSW</sequence>
<evidence type="ECO:0000256" key="1">
    <source>
        <dbReference type="SAM" id="MobiDB-lite"/>
    </source>
</evidence>
<organism evidence="2 3">
    <name type="scientific">Chionoecetes opilio</name>
    <name type="common">Atlantic snow crab</name>
    <name type="synonym">Cancer opilio</name>
    <dbReference type="NCBI Taxonomy" id="41210"/>
    <lineage>
        <taxon>Eukaryota</taxon>
        <taxon>Metazoa</taxon>
        <taxon>Ecdysozoa</taxon>
        <taxon>Arthropoda</taxon>
        <taxon>Crustacea</taxon>
        <taxon>Multicrustacea</taxon>
        <taxon>Malacostraca</taxon>
        <taxon>Eumalacostraca</taxon>
        <taxon>Eucarida</taxon>
        <taxon>Decapoda</taxon>
        <taxon>Pleocyemata</taxon>
        <taxon>Brachyura</taxon>
        <taxon>Eubrachyura</taxon>
        <taxon>Majoidea</taxon>
        <taxon>Majidae</taxon>
        <taxon>Chionoecetes</taxon>
    </lineage>
</organism>
<evidence type="ECO:0000313" key="3">
    <source>
        <dbReference type="Proteomes" id="UP000770661"/>
    </source>
</evidence>
<dbReference type="AlphaFoldDB" id="A0A8J4Y398"/>
<proteinExistence type="predicted"/>
<keyword evidence="3" id="KW-1185">Reference proteome</keyword>
<evidence type="ECO:0000313" key="2">
    <source>
        <dbReference type="EMBL" id="KAG0719712.1"/>
    </source>
</evidence>
<comment type="caution">
    <text evidence="2">The sequence shown here is derived from an EMBL/GenBank/DDBJ whole genome shotgun (WGS) entry which is preliminary data.</text>
</comment>
<feature type="region of interest" description="Disordered" evidence="1">
    <location>
        <begin position="47"/>
        <end position="95"/>
    </location>
</feature>
<accession>A0A8J4Y398</accession>
<protein>
    <submittedName>
        <fullName evidence="2">Uncharacterized protein</fullName>
    </submittedName>
</protein>
<dbReference type="EMBL" id="JACEEZ010014106">
    <property type="protein sequence ID" value="KAG0719712.1"/>
    <property type="molecule type" value="Genomic_DNA"/>
</dbReference>
<dbReference type="OrthoDB" id="5949854at2759"/>
<reference evidence="2" key="1">
    <citation type="submission" date="2020-07" db="EMBL/GenBank/DDBJ databases">
        <title>The High-quality genome of the commercially important snow crab, Chionoecetes opilio.</title>
        <authorList>
            <person name="Jeong J.-H."/>
            <person name="Ryu S."/>
        </authorList>
    </citation>
    <scope>NUCLEOTIDE SEQUENCE</scope>
    <source>
        <strain evidence="2">MADBK_172401_WGS</strain>
        <tissue evidence="2">Digestive gland</tissue>
    </source>
</reference>
<name>A0A8J4Y398_CHIOP</name>